<name>A0A0B6RRA4_BURPL</name>
<evidence type="ECO:0000256" key="3">
    <source>
        <dbReference type="ARBA" id="ARBA00022795"/>
    </source>
</evidence>
<evidence type="ECO:0000313" key="6">
    <source>
        <dbReference type="Proteomes" id="UP000031838"/>
    </source>
</evidence>
<proteinExistence type="inferred from homology"/>
<dbReference type="OrthoDB" id="9785233at2"/>
<evidence type="ECO:0000313" key="5">
    <source>
        <dbReference type="EMBL" id="AJK45898.1"/>
    </source>
</evidence>
<dbReference type="Proteomes" id="UP000031838">
    <property type="component" value="Chromosome 1"/>
</dbReference>
<comment type="function">
    <text evidence="4">Required for flagellar hook formation. May act as a scaffolding protein.</text>
</comment>
<keyword evidence="6" id="KW-1185">Reference proteome</keyword>
<dbReference type="Pfam" id="PF03963">
    <property type="entry name" value="FlgD"/>
    <property type="match status" value="1"/>
</dbReference>
<dbReference type="GO" id="GO:0044781">
    <property type="term" value="P:bacterial-type flagellum organization"/>
    <property type="evidence" value="ECO:0007669"/>
    <property type="project" value="UniProtKB-KW"/>
</dbReference>
<dbReference type="HOGENOM" id="CLU_047535_1_1_4"/>
<evidence type="ECO:0000256" key="1">
    <source>
        <dbReference type="ARBA" id="ARBA00010577"/>
    </source>
</evidence>
<keyword evidence="3" id="KW-1005">Bacterial flagellum biogenesis</keyword>
<organism evidence="5 6">
    <name type="scientific">Burkholderia plantarii</name>
    <dbReference type="NCBI Taxonomy" id="41899"/>
    <lineage>
        <taxon>Bacteria</taxon>
        <taxon>Pseudomonadati</taxon>
        <taxon>Pseudomonadota</taxon>
        <taxon>Betaproteobacteria</taxon>
        <taxon>Burkholderiales</taxon>
        <taxon>Burkholderiaceae</taxon>
        <taxon>Burkholderia</taxon>
    </lineage>
</organism>
<sequence>MATDPLGAAAALGTRTDSLGLNLQSLLQIILTQLQYQDPLKPVDNFEFVSQLAQFTSLEQTRQMSDKIDNLLSVQSATQTVGLLGRNVDVQTDSASAVQSGVVKSVSFKDGQPQLTIETADGQFLTNATVSQVTAVR</sequence>
<dbReference type="EMBL" id="CP002580">
    <property type="protein sequence ID" value="AJK45898.1"/>
    <property type="molecule type" value="Genomic_DNA"/>
</dbReference>
<accession>A0A0B6RRA4</accession>
<dbReference type="AlphaFoldDB" id="A0A0B6RRA4"/>
<dbReference type="InterPro" id="IPR005648">
    <property type="entry name" value="FlgD"/>
</dbReference>
<dbReference type="RefSeq" id="WP_042624533.1">
    <property type="nucleotide sequence ID" value="NZ_CP002580.1"/>
</dbReference>
<gene>
    <name evidence="5" type="primary">flgD1</name>
    <name evidence="5" type="ORF">BGL_1c13820</name>
</gene>
<reference evidence="6" key="1">
    <citation type="submission" date="2011-03" db="EMBL/GenBank/DDBJ databases">
        <authorList>
            <person name="Voget S."/>
            <person name="Streit W.R."/>
            <person name="Jaeger K.E."/>
            <person name="Daniel R."/>
        </authorList>
    </citation>
    <scope>NUCLEOTIDE SEQUENCE [LARGE SCALE GENOMIC DNA]</scope>
    <source>
        <strain evidence="6">PG1</strain>
    </source>
</reference>
<dbReference type="KEGG" id="bgp:BGL_1c13820"/>
<evidence type="ECO:0000256" key="2">
    <source>
        <dbReference type="ARBA" id="ARBA00016013"/>
    </source>
</evidence>
<reference evidence="5 6" key="2">
    <citation type="journal article" date="2016" name="Appl. Microbiol. Biotechnol.">
        <title>Mutations improving production and secretion of extracellular lipase by Burkholderia glumae PG1.</title>
        <authorList>
            <person name="Knapp A."/>
            <person name="Voget S."/>
            <person name="Gao R."/>
            <person name="Zaburannyi N."/>
            <person name="Krysciak D."/>
            <person name="Breuer M."/>
            <person name="Hauer B."/>
            <person name="Streit W.R."/>
            <person name="Muller R."/>
            <person name="Daniel R."/>
            <person name="Jaeger K.E."/>
        </authorList>
    </citation>
    <scope>NUCLEOTIDE SEQUENCE [LARGE SCALE GENOMIC DNA]</scope>
    <source>
        <strain evidence="5 6">PG1</strain>
    </source>
</reference>
<keyword evidence="5" id="KW-0966">Cell projection</keyword>
<evidence type="ECO:0000256" key="4">
    <source>
        <dbReference type="ARBA" id="ARBA00024746"/>
    </source>
</evidence>
<keyword evidence="5" id="KW-0969">Cilium</keyword>
<comment type="similarity">
    <text evidence="1">Belongs to the FlgD family.</text>
</comment>
<keyword evidence="5" id="KW-0282">Flagellum</keyword>
<protein>
    <recommendedName>
        <fullName evidence="2">Basal-body rod modification protein FlgD</fullName>
    </recommendedName>
</protein>